<dbReference type="RefSeq" id="XP_005996756.1">
    <property type="nucleotide sequence ID" value="XM_005996694.2"/>
</dbReference>
<feature type="topological domain" description="Lumenal" evidence="27">
    <location>
        <begin position="62"/>
        <end position="73"/>
    </location>
</feature>
<reference evidence="30" key="1">
    <citation type="submission" date="2011-08" db="EMBL/GenBank/DDBJ databases">
        <title>The draft genome of Latimeria chalumnae.</title>
        <authorList>
            <person name="Di Palma F."/>
            <person name="Alfoldi J."/>
            <person name="Johnson J."/>
            <person name="Berlin A."/>
            <person name="Gnerre S."/>
            <person name="Jaffe D."/>
            <person name="MacCallum I."/>
            <person name="Young S."/>
            <person name="Walker B.J."/>
            <person name="Lander E."/>
            <person name="Lindblad-Toh K."/>
        </authorList>
    </citation>
    <scope>NUCLEOTIDE SEQUENCE [LARGE SCALE GENOMIC DNA]</scope>
    <source>
        <strain evidence="30">Wild caught</strain>
    </source>
</reference>
<evidence type="ECO:0000256" key="26">
    <source>
        <dbReference type="ARBA" id="ARBA00052148"/>
    </source>
</evidence>
<feature type="binding site" evidence="27">
    <location>
        <begin position="208"/>
        <end position="209"/>
    </location>
    <ligand>
        <name>S-adenosyl-L-methionine</name>
        <dbReference type="ChEBI" id="CHEBI:59789"/>
    </ligand>
</feature>
<feature type="binding site" evidence="27">
    <location>
        <begin position="126"/>
        <end position="128"/>
    </location>
    <ligand>
        <name>S-adenosyl-L-methionine</name>
        <dbReference type="ChEBI" id="CHEBI:59789"/>
    </ligand>
</feature>
<evidence type="ECO:0000256" key="18">
    <source>
        <dbReference type="ARBA" id="ARBA00050814"/>
    </source>
</evidence>
<keyword evidence="5 27" id="KW-0808">Transferase</keyword>
<evidence type="ECO:0000256" key="10">
    <source>
        <dbReference type="ARBA" id="ARBA00023098"/>
    </source>
</evidence>
<dbReference type="Ensembl" id="ENSLACT00000005005.1">
    <property type="protein sequence ID" value="ENSLACP00000004961.1"/>
    <property type="gene ID" value="ENSLACG00000004412.1"/>
</dbReference>
<evidence type="ECO:0000313" key="29">
    <source>
        <dbReference type="Ensembl" id="ENSLACP00000004961.1"/>
    </source>
</evidence>
<evidence type="ECO:0000256" key="28">
    <source>
        <dbReference type="SAM" id="Phobius"/>
    </source>
</evidence>
<keyword evidence="7 27" id="KW-0812">Transmembrane</keyword>
<evidence type="ECO:0000256" key="14">
    <source>
        <dbReference type="ARBA" id="ARBA00023264"/>
    </source>
</evidence>
<dbReference type="EMBL" id="AFYH01075965">
    <property type="status" value="NOT_ANNOTATED_CDS"/>
    <property type="molecule type" value="Genomic_DNA"/>
</dbReference>
<evidence type="ECO:0000256" key="3">
    <source>
        <dbReference type="ARBA" id="ARBA00022516"/>
    </source>
</evidence>
<dbReference type="GO" id="GO:0032259">
    <property type="term" value="P:methylation"/>
    <property type="evidence" value="ECO:0007669"/>
    <property type="project" value="UniProtKB-KW"/>
</dbReference>
<dbReference type="EMBL" id="AFYH01075967">
    <property type="status" value="NOT_ANNOTATED_CDS"/>
    <property type="molecule type" value="Genomic_DNA"/>
</dbReference>
<keyword evidence="4 27" id="KW-0489">Methyltransferase</keyword>
<dbReference type="EC" id="2.1.1.17" evidence="27"/>
<feature type="intramembrane region" description="Helical" evidence="27">
    <location>
        <begin position="41"/>
        <end position="61"/>
    </location>
</feature>
<comment type="catalytic activity">
    <reaction evidence="25">
        <text>1,2-di-(9Z,12Z,15Z-octadecatrienoyl)-sn-glycero-3-phosphoethanolamine + S-adenosyl-L-methionine = 1,2-di-(9Z,12Z,15Z-octadecatrienoyl)-sn-glycero-3-phospho-N-methylethanolamine + S-adenosyl-L-homocysteine + H(+)</text>
        <dbReference type="Rhea" id="RHEA:70751"/>
        <dbReference type="ChEBI" id="CHEBI:15378"/>
        <dbReference type="ChEBI" id="CHEBI:57856"/>
        <dbReference type="ChEBI" id="CHEBI:59789"/>
        <dbReference type="ChEBI" id="CHEBI:189858"/>
        <dbReference type="ChEBI" id="CHEBI:189859"/>
    </reaction>
    <physiologicalReaction direction="left-to-right" evidence="25">
        <dbReference type="Rhea" id="RHEA:70752"/>
    </physiologicalReaction>
</comment>
<keyword evidence="10 27" id="KW-0443">Lipid metabolism</keyword>
<comment type="catalytic activity">
    <reaction evidence="27">
        <text>a 1,2-diacyl-sn-glycero-3-phosphoethanolamine + S-adenosyl-L-methionine = a 1,2-diacyl-sn-glycero-3-phospho-N-methylethanolamine + S-adenosyl-L-homocysteine + H(+)</text>
        <dbReference type="Rhea" id="RHEA:11164"/>
        <dbReference type="ChEBI" id="CHEBI:15378"/>
        <dbReference type="ChEBI" id="CHEBI:57856"/>
        <dbReference type="ChEBI" id="CHEBI:59789"/>
        <dbReference type="ChEBI" id="CHEBI:64573"/>
        <dbReference type="ChEBI" id="CHEBI:64612"/>
        <dbReference type="EC" id="2.1.1.17"/>
    </reaction>
</comment>
<evidence type="ECO:0000256" key="13">
    <source>
        <dbReference type="ARBA" id="ARBA00023209"/>
    </source>
</evidence>
<dbReference type="UniPathway" id="UPA00753"/>
<comment type="catalytic activity">
    <reaction evidence="17">
        <text>1,2-di-(9Z,12Z-octadecadienoyl)-sn-glycero-3-phosphoethanolamine + S-adenosyl-L-methionine = 1,2-di-(9Z,12Z-octadecadienoyl)-sn-glycero-3-phospho-N-methylethanolamine + S-adenosyl-L-homocysteine + H(+)</text>
        <dbReference type="Rhea" id="RHEA:70739"/>
        <dbReference type="ChEBI" id="CHEBI:15378"/>
        <dbReference type="ChEBI" id="CHEBI:57856"/>
        <dbReference type="ChEBI" id="CHEBI:59789"/>
        <dbReference type="ChEBI" id="CHEBI:172403"/>
        <dbReference type="ChEBI" id="CHEBI:189848"/>
    </reaction>
    <physiologicalReaction direction="left-to-right" evidence="17">
        <dbReference type="Rhea" id="RHEA:70740"/>
    </physiologicalReaction>
</comment>
<dbReference type="KEGG" id="lcm:102347713"/>
<feature type="topological domain" description="Lumenal" evidence="27">
    <location>
        <begin position="143"/>
        <end position="185"/>
    </location>
</feature>
<name>H3A5P0_LATCH</name>
<comment type="catalytic activity">
    <reaction evidence="27">
        <text>a 1,2-diacyl-sn-glycero-3-phospho-N,N-dimethylethanolamine + S-adenosyl-L-methionine = a 1,2-diacyl-sn-glycero-3-phosphocholine + S-adenosyl-L-homocysteine + H(+)</text>
        <dbReference type="Rhea" id="RHEA:32739"/>
        <dbReference type="ChEBI" id="CHEBI:15378"/>
        <dbReference type="ChEBI" id="CHEBI:57643"/>
        <dbReference type="ChEBI" id="CHEBI:57856"/>
        <dbReference type="ChEBI" id="CHEBI:59789"/>
        <dbReference type="ChEBI" id="CHEBI:64572"/>
    </reaction>
</comment>
<keyword evidence="3 27" id="KW-0444">Lipid biosynthesis</keyword>
<dbReference type="GO" id="GO:0006656">
    <property type="term" value="P:phosphatidylcholine biosynthetic process"/>
    <property type="evidence" value="ECO:0007669"/>
    <property type="project" value="UniProtKB-UniRule"/>
</dbReference>
<keyword evidence="11 27" id="KW-0496">Mitochondrion</keyword>
<dbReference type="GO" id="GO:0000773">
    <property type="term" value="F:phosphatidyl-N-methylethanolamine N-methyltransferase activity"/>
    <property type="evidence" value="ECO:0007669"/>
    <property type="project" value="UniProtKB-UniRule"/>
</dbReference>
<dbReference type="HAMAP" id="MF_03216">
    <property type="entry name" value="PLMT"/>
    <property type="match status" value="1"/>
</dbReference>
<evidence type="ECO:0000256" key="24">
    <source>
        <dbReference type="ARBA" id="ARBA00051941"/>
    </source>
</evidence>
<comment type="catalytic activity">
    <reaction evidence="26">
        <text>1,2-di-(9Z-octadecenoyl)-sn-glycero-3-phospho-N,N-dimethylethanolamine + S-adenosyl-L-methionine = 1,2-di-(9Z-octadecenoyl)-sn-glycero-3-phosphocholine + S-adenosyl-L-homocysteine + H(+)</text>
        <dbReference type="Rhea" id="RHEA:70623"/>
        <dbReference type="ChEBI" id="CHEBI:15378"/>
        <dbReference type="ChEBI" id="CHEBI:57856"/>
        <dbReference type="ChEBI" id="CHEBI:59789"/>
        <dbReference type="ChEBI" id="CHEBI:74669"/>
        <dbReference type="ChEBI" id="CHEBI:85680"/>
    </reaction>
    <physiologicalReaction direction="left-to-right" evidence="26">
        <dbReference type="Rhea" id="RHEA:70624"/>
    </physiologicalReaction>
</comment>
<keyword evidence="14 27" id="KW-1208">Phospholipid metabolism</keyword>
<evidence type="ECO:0000256" key="6">
    <source>
        <dbReference type="ARBA" id="ARBA00022691"/>
    </source>
</evidence>
<dbReference type="PANTHER" id="PTHR15458">
    <property type="entry name" value="PHOSPHATIDYLETHANOLAMINE N-METHYLTRANSFERASE"/>
    <property type="match status" value="1"/>
</dbReference>
<dbReference type="EMBL" id="AFYH01075968">
    <property type="status" value="NOT_ANNOTATED_CDS"/>
    <property type="molecule type" value="Genomic_DNA"/>
</dbReference>
<dbReference type="Pfam" id="PF04191">
    <property type="entry name" value="PEMT"/>
    <property type="match status" value="1"/>
</dbReference>
<evidence type="ECO:0000256" key="1">
    <source>
        <dbReference type="ARBA" id="ARBA00004969"/>
    </source>
</evidence>
<comment type="catalytic activity">
    <reaction evidence="16">
        <text>1-hexadecanoyl-2-(4Z,7Z,10Z,13Z,16Z,19Z-docosahexaenoyl)-sn-glycero-3-phosphoethanolamine + S-adenosyl-L-methionine = 1-hexadecanoyl-2-(4Z,7Z,10Z,13Z,16Z,19Z-docosahexaenoyl)-sn-glycero-3-phospho-N-methylethanolamine + S-adenosyl-L-homocysteine + H(+)</text>
        <dbReference type="Rhea" id="RHEA:70763"/>
        <dbReference type="ChEBI" id="CHEBI:15378"/>
        <dbReference type="ChEBI" id="CHEBI:57856"/>
        <dbReference type="ChEBI" id="CHEBI:59789"/>
        <dbReference type="ChEBI" id="CHEBI:78261"/>
        <dbReference type="ChEBI" id="CHEBI:189861"/>
    </reaction>
    <physiologicalReaction direction="left-to-right" evidence="16">
        <dbReference type="Rhea" id="RHEA:70764"/>
    </physiologicalReaction>
</comment>
<comment type="catalytic activity">
    <reaction evidence="15">
        <text>1-hexadecanoyl-2-(4Z,7Z,10Z,13Z,16Z,19Z-docosahexaenoyl)-sn-glycero-3-phospho-N,N-dimethylethanolamine + S-adenosyl-L-methionine = 1-hexadecanoyl-2-(4Z,7Z,10Z,13Z,16Z,19Z-docosahexaenoyl)-sn-glycero-3-phosphocholine + S-adenosyl-L-homocysteine + H(+)</text>
        <dbReference type="Rhea" id="RHEA:70771"/>
        <dbReference type="ChEBI" id="CHEBI:15378"/>
        <dbReference type="ChEBI" id="CHEBI:57856"/>
        <dbReference type="ChEBI" id="CHEBI:59789"/>
        <dbReference type="ChEBI" id="CHEBI:74963"/>
        <dbReference type="ChEBI" id="CHEBI:189862"/>
    </reaction>
    <physiologicalReaction direction="left-to-right" evidence="15">
        <dbReference type="Rhea" id="RHEA:70772"/>
    </physiologicalReaction>
</comment>
<dbReference type="InParanoid" id="H3A5P0"/>
<comment type="pathway">
    <text evidence="1 27">Phospholipid metabolism; phosphatidylcholine biosynthesis.</text>
</comment>
<protein>
    <recommendedName>
        <fullName evidence="27">Phosphatidylethanolamine N-methyltransferase</fullName>
        <shortName evidence="27">PEAMT</shortName>
        <shortName evidence="27">PEMT</shortName>
        <ecNumber evidence="27">2.1.1.17</ecNumber>
        <ecNumber evidence="27">2.1.1.71</ecNumber>
    </recommendedName>
    <alternativeName>
        <fullName evidence="27">Phospholipid methyltransferase</fullName>
        <shortName evidence="27">PLMT</shortName>
    </alternativeName>
</protein>
<dbReference type="AlphaFoldDB" id="H3A5P0"/>
<evidence type="ECO:0000256" key="17">
    <source>
        <dbReference type="ARBA" id="ARBA00050788"/>
    </source>
</evidence>
<evidence type="ECO:0000256" key="7">
    <source>
        <dbReference type="ARBA" id="ARBA00022692"/>
    </source>
</evidence>
<dbReference type="InterPro" id="IPR024960">
    <property type="entry name" value="PEMT/MFAP"/>
</dbReference>
<comment type="function">
    <text evidence="27">Catalyzes the three sequential steps of the methylation pathway for the biosynthesis of phosphatidylcholine, a critical and essential component for membrane structure. Uses S-adenosylmethionine (S-adenosyl-L-methionine, SAM or AdoMet) as the methyl group donor for the methylation of phosphatidylethanolamine (1,2-diacyl-sn-glycero-3-phosphoethanolamine, PE) to phosphatidylmonomethylethanolamine (1,2-diacyl-sn-glycero-3-phospho-N-methylethanolamine, PMME), PMME to phosphatidyldimethylethanolamine (1,2-diacyl-sn-glycero-3-phospho-N,N-dimethylethanolamine, PDME), and PDME to phosphatidylcholine (1,2-diacyl-sn-glycero-3-phosphocholine, PC), producing S-adenosyl-L-homocysteine in each step.</text>
</comment>
<dbReference type="GO" id="GO:0005789">
    <property type="term" value="C:endoplasmic reticulum membrane"/>
    <property type="evidence" value="ECO:0007669"/>
    <property type="project" value="UniProtKB-SubCell"/>
</dbReference>
<feature type="topological domain" description="Cytoplasmic" evidence="27">
    <location>
        <begin position="95"/>
        <end position="121"/>
    </location>
</feature>
<dbReference type="Gene3D" id="1.20.120.1630">
    <property type="match status" value="1"/>
</dbReference>
<evidence type="ECO:0000256" key="23">
    <source>
        <dbReference type="ARBA" id="ARBA00051880"/>
    </source>
</evidence>
<dbReference type="FunCoup" id="H3A5P0">
    <property type="interactions" value="665"/>
</dbReference>
<evidence type="ECO:0000256" key="16">
    <source>
        <dbReference type="ARBA" id="ARBA00050744"/>
    </source>
</evidence>
<evidence type="ECO:0000256" key="25">
    <source>
        <dbReference type="ARBA" id="ARBA00052126"/>
    </source>
</evidence>
<dbReference type="CTD" id="10400"/>
<evidence type="ECO:0000256" key="19">
    <source>
        <dbReference type="ARBA" id="ARBA00050899"/>
    </source>
</evidence>
<feature type="transmembrane region" description="Helical" evidence="28">
    <location>
        <begin position="115"/>
        <end position="139"/>
    </location>
</feature>
<dbReference type="GO" id="GO:0004608">
    <property type="term" value="F:phosphatidylethanolamine N-methyltransferase activity"/>
    <property type="evidence" value="ECO:0007669"/>
    <property type="project" value="UniProtKB-UniRule"/>
</dbReference>
<dbReference type="eggNOG" id="KOG4142">
    <property type="taxonomic scope" value="Eukaryota"/>
</dbReference>
<dbReference type="GeneID" id="102347713"/>
<dbReference type="EMBL" id="AFYH01075969">
    <property type="status" value="NOT_ANNOTATED_CDS"/>
    <property type="molecule type" value="Genomic_DNA"/>
</dbReference>
<dbReference type="OrthoDB" id="8300106at2759"/>
<sequence>MQNPQGTVQLECCGGLNNLDYSKIDATIMAEVLKYINLKDFSFFVAVLAIIFSPLFWNVVARWEHQTRSLSKFFGSPHIGCYCLGTIIVLLNCFRTHCFTETMNNQPKLESLQVTTAYYLGLFLLVLGTVLVLSSFYALGVTGTFLGDYFGILMEEKVTVFPFNIMENPMYWGSTANYLGWAIMNSSPIGLVLTAVVALVYKVAIAFEGPFTEEIYQQKQKSTKNK</sequence>
<dbReference type="FunFam" id="1.20.120.1630:FF:000005">
    <property type="entry name" value="Phosphatidylethanolamine N-methyltransferase"/>
    <property type="match status" value="1"/>
</dbReference>
<evidence type="ECO:0000256" key="8">
    <source>
        <dbReference type="ARBA" id="ARBA00022824"/>
    </source>
</evidence>
<dbReference type="STRING" id="7897.ENSLACP00000004961"/>
<evidence type="ECO:0000256" key="27">
    <source>
        <dbReference type="HAMAP-Rule" id="MF_03216"/>
    </source>
</evidence>
<comment type="pathway">
    <text evidence="2">Lipid metabolism.</text>
</comment>
<dbReference type="GO" id="GO:0031966">
    <property type="term" value="C:mitochondrial membrane"/>
    <property type="evidence" value="ECO:0007669"/>
    <property type="project" value="UniProtKB-SubCell"/>
</dbReference>
<keyword evidence="9 27" id="KW-1133">Transmembrane helix</keyword>
<evidence type="ECO:0000256" key="12">
    <source>
        <dbReference type="ARBA" id="ARBA00023136"/>
    </source>
</evidence>
<comment type="subcellular location">
    <subcellularLocation>
        <location evidence="27">Endoplasmic reticulum membrane</location>
        <topology evidence="27">Multi-pass membrane protein</topology>
    </subcellularLocation>
    <subcellularLocation>
        <location evidence="27">Mitochondrion membrane</location>
        <topology evidence="27">Multi-pass membrane protein</topology>
    </subcellularLocation>
    <text evidence="27">Found in endoplasmic reticulum where most PEMT activity is generated and in mitochondria.</text>
</comment>
<keyword evidence="13 27" id="KW-0594">Phospholipid biosynthesis</keyword>
<gene>
    <name evidence="27 29" type="primary">PEMT</name>
</gene>
<dbReference type="PANTHER" id="PTHR15458:SF5">
    <property type="entry name" value="PHOSPHATIDYLETHANOLAMINE N-METHYLTRANSFERASE"/>
    <property type="match status" value="1"/>
</dbReference>
<dbReference type="PIRSF" id="PIRSF005444">
    <property type="entry name" value="PEMT"/>
    <property type="match status" value="1"/>
</dbReference>
<dbReference type="EMBL" id="AFYH01075971">
    <property type="status" value="NOT_ANNOTATED_CDS"/>
    <property type="molecule type" value="Genomic_DNA"/>
</dbReference>
<reference evidence="29" key="2">
    <citation type="submission" date="2025-08" db="UniProtKB">
        <authorList>
            <consortium name="Ensembl"/>
        </authorList>
    </citation>
    <scope>IDENTIFICATION</scope>
</reference>
<evidence type="ECO:0000256" key="9">
    <source>
        <dbReference type="ARBA" id="ARBA00022989"/>
    </source>
</evidence>
<evidence type="ECO:0000256" key="11">
    <source>
        <dbReference type="ARBA" id="ARBA00023128"/>
    </source>
</evidence>
<feature type="topological domain" description="Cytoplasmic" evidence="27">
    <location>
        <begin position="207"/>
        <end position="226"/>
    </location>
</feature>
<dbReference type="EMBL" id="AFYH01075962">
    <property type="status" value="NOT_ANNOTATED_CDS"/>
    <property type="molecule type" value="Genomic_DNA"/>
</dbReference>
<proteinExistence type="inferred from homology"/>
<keyword evidence="8 27" id="KW-0256">Endoplasmic reticulum</keyword>
<dbReference type="EMBL" id="AFYH01075966">
    <property type="status" value="NOT_ANNOTATED_CDS"/>
    <property type="molecule type" value="Genomic_DNA"/>
</dbReference>
<keyword evidence="6 27" id="KW-0949">S-adenosyl-L-methionine</keyword>
<comment type="catalytic activity">
    <reaction evidence="19">
        <text>1-hexadecanoyl-2-(4Z,7Z,10Z,13Z,16Z,19Z-docosahexaenoyl)-sn-glycero-3-phospho-N-methylethanolamine + S-adenosyl-L-methionine = 1-hexadecanoyl-2-(4Z,7Z,10Z,13Z,16Z,19Z-docosahexaenoyl)-sn-glycero-3-phospho-N,N-dimethylethanolamine + S-adenosyl-L-homocysteine + H(+)</text>
        <dbReference type="Rhea" id="RHEA:70767"/>
        <dbReference type="ChEBI" id="CHEBI:15378"/>
        <dbReference type="ChEBI" id="CHEBI:57856"/>
        <dbReference type="ChEBI" id="CHEBI:59789"/>
        <dbReference type="ChEBI" id="CHEBI:189861"/>
        <dbReference type="ChEBI" id="CHEBI:189862"/>
    </reaction>
    <physiologicalReaction direction="left-to-right" evidence="19">
        <dbReference type="Rhea" id="RHEA:70768"/>
    </physiologicalReaction>
</comment>
<comment type="catalytic activity">
    <reaction evidence="24">
        <text>1,2-di-(9Z-octadecenoyl)-sn-glycero-3-phosphoethanolamine + S-adenosyl-L-methionine = 1,2-di-(9Z-octadecenoyl)-sn-glycero-3-phospho-N-methylethanolamine + S-adenosyl-L-homocysteine + H(+)</text>
        <dbReference type="Rhea" id="RHEA:70619"/>
        <dbReference type="ChEBI" id="CHEBI:15378"/>
        <dbReference type="ChEBI" id="CHEBI:57856"/>
        <dbReference type="ChEBI" id="CHEBI:59789"/>
        <dbReference type="ChEBI" id="CHEBI:74986"/>
        <dbReference type="ChEBI" id="CHEBI:85679"/>
    </reaction>
    <physiologicalReaction direction="left-to-right" evidence="24">
        <dbReference type="Rhea" id="RHEA:70620"/>
    </physiologicalReaction>
</comment>
<dbReference type="EMBL" id="AFYH01075964">
    <property type="status" value="NOT_ANNOTATED_CDS"/>
    <property type="molecule type" value="Genomic_DNA"/>
</dbReference>
<comment type="catalytic activity">
    <reaction evidence="23">
        <text>1,2-di-(9Z,12Z,15Z-octadecatrienoyl)-sn-glycero-3-phospho-N-methylethanolamine + S-adenosyl-L-methionine = 1,2-di-(9Z,12Z,15Z-octadecatrienoyl)-sn-glycero-3-phospho-N,N-dimethylethanolamine + S-adenosyl-L-homocysteine + H(+)</text>
        <dbReference type="Rhea" id="RHEA:70755"/>
        <dbReference type="ChEBI" id="CHEBI:15378"/>
        <dbReference type="ChEBI" id="CHEBI:57856"/>
        <dbReference type="ChEBI" id="CHEBI:59789"/>
        <dbReference type="ChEBI" id="CHEBI:189859"/>
        <dbReference type="ChEBI" id="CHEBI:189860"/>
    </reaction>
    <physiologicalReaction direction="left-to-right" evidence="23">
        <dbReference type="Rhea" id="RHEA:70756"/>
    </physiologicalReaction>
</comment>
<comment type="catalytic activity">
    <reaction evidence="20">
        <text>1,2-di-(9Z,12Z,15Z-octadecatrienoyl)-sn-glycero-3-phospho-N,N-dimethylethanolamine + S-adenosyl-L-methionine = 1,2-di-(9Z,12Z,15Z-octadecatrienoyl)-sn-glycero-3-phosphocholine + S-adenosyl-L-homocysteine + H(+)</text>
        <dbReference type="Rhea" id="RHEA:70759"/>
        <dbReference type="ChEBI" id="CHEBI:15378"/>
        <dbReference type="ChEBI" id="CHEBI:57856"/>
        <dbReference type="ChEBI" id="CHEBI:59789"/>
        <dbReference type="ChEBI" id="CHEBI:86161"/>
        <dbReference type="ChEBI" id="CHEBI:189860"/>
    </reaction>
    <physiologicalReaction direction="left-to-right" evidence="20">
        <dbReference type="Rhea" id="RHEA:70760"/>
    </physiologicalReaction>
</comment>
<dbReference type="PROSITE" id="PS51599">
    <property type="entry name" value="SAM_PEMT_PEM2"/>
    <property type="match status" value="1"/>
</dbReference>
<evidence type="ECO:0000256" key="2">
    <source>
        <dbReference type="ARBA" id="ARBA00005189"/>
    </source>
</evidence>
<feature type="topological domain" description="Lumenal" evidence="27">
    <location>
        <begin position="1"/>
        <end position="40"/>
    </location>
</feature>
<comment type="catalytic activity">
    <reaction evidence="27">
        <text>a 1,2-diacyl-sn-glycero-3-phospho-N-methylethanolamine + S-adenosyl-L-methionine = a 1,2-diacyl-sn-glycero-3-phospho-N,N-dimethylethanolamine + S-adenosyl-L-homocysteine + H(+)</text>
        <dbReference type="Rhea" id="RHEA:32735"/>
        <dbReference type="ChEBI" id="CHEBI:15378"/>
        <dbReference type="ChEBI" id="CHEBI:57856"/>
        <dbReference type="ChEBI" id="CHEBI:59789"/>
        <dbReference type="ChEBI" id="CHEBI:64572"/>
        <dbReference type="ChEBI" id="CHEBI:64573"/>
        <dbReference type="EC" id="2.1.1.71"/>
    </reaction>
</comment>
<evidence type="ECO:0000256" key="22">
    <source>
        <dbReference type="ARBA" id="ARBA00051455"/>
    </source>
</evidence>
<dbReference type="Proteomes" id="UP000008672">
    <property type="component" value="Unassembled WGS sequence"/>
</dbReference>
<evidence type="ECO:0000256" key="15">
    <source>
        <dbReference type="ARBA" id="ARBA00050433"/>
    </source>
</evidence>
<evidence type="ECO:0000256" key="20">
    <source>
        <dbReference type="ARBA" id="ARBA00051210"/>
    </source>
</evidence>
<evidence type="ECO:0000256" key="4">
    <source>
        <dbReference type="ARBA" id="ARBA00022603"/>
    </source>
</evidence>
<dbReference type="OMA" id="PTFWNIA"/>
<dbReference type="EMBL" id="AFYH01075970">
    <property type="status" value="NOT_ANNOTATED_CDS"/>
    <property type="molecule type" value="Genomic_DNA"/>
</dbReference>
<feature type="transmembrane region" description="Helical" evidence="28">
    <location>
        <begin position="73"/>
        <end position="94"/>
    </location>
</feature>
<feature type="transmembrane region" description="Helical" evidence="28">
    <location>
        <begin position="41"/>
        <end position="61"/>
    </location>
</feature>
<reference evidence="29" key="3">
    <citation type="submission" date="2025-09" db="UniProtKB">
        <authorList>
            <consortium name="Ensembl"/>
        </authorList>
    </citation>
    <scope>IDENTIFICATION</scope>
</reference>
<comment type="similarity">
    <text evidence="27">Belongs to the class VI-like SAM-binding methyltransferase superfamily. PEMT/PEM2 methyltransferase family.</text>
</comment>
<comment type="catalytic activity">
    <reaction evidence="21">
        <text>1,2-di-(9Z,12Z-octadecadienoyl)-sn-glycero-3-phospho-N,N-dimethylethanolamine + S-adenosyl-L-methionine = 1,2-di-(9Z,12Z-octadecadienoyl)-sn-glycero-3-phosphocholine + S-adenosyl-L-homocysteine + H(+)</text>
        <dbReference type="Rhea" id="RHEA:70747"/>
        <dbReference type="ChEBI" id="CHEBI:15378"/>
        <dbReference type="ChEBI" id="CHEBI:42027"/>
        <dbReference type="ChEBI" id="CHEBI:57856"/>
        <dbReference type="ChEBI" id="CHEBI:59789"/>
        <dbReference type="ChEBI" id="CHEBI:189849"/>
    </reaction>
    <physiologicalReaction direction="left-to-right" evidence="21">
        <dbReference type="Rhea" id="RHEA:70748"/>
    </physiologicalReaction>
</comment>
<dbReference type="InterPro" id="IPR007318">
    <property type="entry name" value="Phopholipid_MeTrfase"/>
</dbReference>
<dbReference type="GeneTree" id="ENSGT00390000007041"/>
<dbReference type="EMBL" id="AFYH01075963">
    <property type="status" value="NOT_ANNOTATED_CDS"/>
    <property type="molecule type" value="Genomic_DNA"/>
</dbReference>
<keyword evidence="30" id="KW-1185">Reference proteome</keyword>
<feature type="transmembrane region" description="Helical" evidence="28">
    <location>
        <begin position="178"/>
        <end position="201"/>
    </location>
</feature>
<evidence type="ECO:0000256" key="5">
    <source>
        <dbReference type="ARBA" id="ARBA00022679"/>
    </source>
</evidence>
<dbReference type="Bgee" id="ENSLACG00000004412">
    <property type="expression patterns" value="Expressed in post-anal tail muscle and 3 other cell types or tissues"/>
</dbReference>
<comment type="catalytic activity">
    <reaction evidence="22">
        <text>1,2-di-(9Z-octadecenoyl)-sn-glycero-3-phospho-N-methylethanolamine + S-adenosyl-L-methionine = 1,2-di-(9Z-octadecenoyl)-sn-glycero-3-phospho-N,N-dimethylethanolamine + S-adenosyl-L-homocysteine + H(+)</text>
        <dbReference type="Rhea" id="RHEA:46112"/>
        <dbReference type="ChEBI" id="CHEBI:15378"/>
        <dbReference type="ChEBI" id="CHEBI:57856"/>
        <dbReference type="ChEBI" id="CHEBI:59789"/>
        <dbReference type="ChEBI" id="CHEBI:85679"/>
        <dbReference type="ChEBI" id="CHEBI:85680"/>
    </reaction>
    <physiologicalReaction direction="left-to-right" evidence="22">
        <dbReference type="Rhea" id="RHEA:46113"/>
    </physiologicalReaction>
</comment>
<comment type="catalytic activity">
    <reaction evidence="18">
        <text>1,2-di-(9Z,12Z-octadecadienoyl)-sn-glycero-3-phospho-N-methylethanolamine + S-adenosyl-L-methionine = 1,2-di-(9Z,12Z-octadecadienoyl)-sn-glycero-3-phospho-N,N-dimethylethanolamine + S-adenosyl-L-homocysteine + H(+)</text>
        <dbReference type="Rhea" id="RHEA:70743"/>
        <dbReference type="ChEBI" id="CHEBI:15378"/>
        <dbReference type="ChEBI" id="CHEBI:57856"/>
        <dbReference type="ChEBI" id="CHEBI:59789"/>
        <dbReference type="ChEBI" id="CHEBI:189848"/>
        <dbReference type="ChEBI" id="CHEBI:189849"/>
    </reaction>
    <physiologicalReaction direction="left-to-right" evidence="18">
        <dbReference type="Rhea" id="RHEA:70744"/>
    </physiologicalReaction>
</comment>
<dbReference type="HOGENOM" id="CLU_086119_1_0_1"/>
<keyword evidence="12 27" id="KW-0472">Membrane</keyword>
<accession>H3A5P0</accession>
<organism evidence="29 30">
    <name type="scientific">Latimeria chalumnae</name>
    <name type="common">Coelacanth</name>
    <dbReference type="NCBI Taxonomy" id="7897"/>
    <lineage>
        <taxon>Eukaryota</taxon>
        <taxon>Metazoa</taxon>
        <taxon>Chordata</taxon>
        <taxon>Craniata</taxon>
        <taxon>Vertebrata</taxon>
        <taxon>Euteleostomi</taxon>
        <taxon>Coelacanthiformes</taxon>
        <taxon>Coelacanthidae</taxon>
        <taxon>Latimeria</taxon>
    </lineage>
</organism>
<evidence type="ECO:0000313" key="30">
    <source>
        <dbReference type="Proteomes" id="UP000008672"/>
    </source>
</evidence>
<dbReference type="EC" id="2.1.1.71" evidence="27"/>
<evidence type="ECO:0000256" key="21">
    <source>
        <dbReference type="ARBA" id="ARBA00051451"/>
    </source>
</evidence>